<dbReference type="EMBL" id="BLAD01000060">
    <property type="protein sequence ID" value="GES02597.1"/>
    <property type="molecule type" value="Genomic_DNA"/>
</dbReference>
<sequence>MEAGYRVRVARQGGPDWRESEACHLLISVGQPYHEGEKLAAIVDWVNGRFRKCHVTVADTLYRHNLGALDGIGPELAHETAAQHGRAWARRNRPILVRLAMPVTLRRWDDWLTHPGYPAARAAVDRFLTVEPRFAALVDEHVGQILARVRARGTQVTSSAGFREFLVEELACMELFTGVLQAAEVYPGSLGLAMEGCRTLPGAPAGLVSRRVAQLDFRRRPQAQQNS</sequence>
<evidence type="ECO:0000256" key="3">
    <source>
        <dbReference type="ARBA" id="ARBA00030771"/>
    </source>
</evidence>
<evidence type="ECO:0000313" key="5">
    <source>
        <dbReference type="Proteomes" id="UP000334990"/>
    </source>
</evidence>
<dbReference type="AlphaFoldDB" id="A0A5M3W0E9"/>
<keyword evidence="2" id="KW-0808">Transferase</keyword>
<name>A0A5M3W0E9_9ACTN</name>
<dbReference type="GO" id="GO:0016755">
    <property type="term" value="F:aminoacyltransferase activity"/>
    <property type="evidence" value="ECO:0007669"/>
    <property type="project" value="InterPro"/>
</dbReference>
<gene>
    <name evidence="4" type="ORF">Acor_46630</name>
</gene>
<dbReference type="InterPro" id="IPR030903">
    <property type="entry name" value="CDPS"/>
</dbReference>
<dbReference type="Pfam" id="PF16715">
    <property type="entry name" value="CDPS"/>
    <property type="match status" value="1"/>
</dbReference>
<proteinExistence type="inferred from homology"/>
<dbReference type="Proteomes" id="UP000334990">
    <property type="component" value="Unassembled WGS sequence"/>
</dbReference>
<accession>A0A5M3W0E9</accession>
<dbReference type="RefSeq" id="WP_170317044.1">
    <property type="nucleotide sequence ID" value="NZ_BAAABN010000019.1"/>
</dbReference>
<dbReference type="InterPro" id="IPR038622">
    <property type="entry name" value="CDPS_sf"/>
</dbReference>
<comment type="caution">
    <text evidence="4">The sequence shown here is derived from an EMBL/GenBank/DDBJ whole genome shotgun (WGS) entry which is preliminary data.</text>
</comment>
<evidence type="ECO:0000256" key="1">
    <source>
        <dbReference type="ARBA" id="ARBA00006034"/>
    </source>
</evidence>
<reference evidence="4 5" key="1">
    <citation type="submission" date="2019-10" db="EMBL/GenBank/DDBJ databases">
        <title>Whole genome shotgun sequence of Acrocarpospora corrugata NBRC 13972.</title>
        <authorList>
            <person name="Ichikawa N."/>
            <person name="Kimura A."/>
            <person name="Kitahashi Y."/>
            <person name="Komaki H."/>
            <person name="Oguchi A."/>
        </authorList>
    </citation>
    <scope>NUCLEOTIDE SEQUENCE [LARGE SCALE GENOMIC DNA]</scope>
    <source>
        <strain evidence="4 5">NBRC 13972</strain>
    </source>
</reference>
<dbReference type="NCBIfam" id="TIGR04539">
    <property type="entry name" value="tRNA_cyclodipep"/>
    <property type="match status" value="1"/>
</dbReference>
<evidence type="ECO:0000313" key="4">
    <source>
        <dbReference type="EMBL" id="GES02597.1"/>
    </source>
</evidence>
<keyword evidence="5" id="KW-1185">Reference proteome</keyword>
<organism evidence="4 5">
    <name type="scientific">Acrocarpospora corrugata</name>
    <dbReference type="NCBI Taxonomy" id="35763"/>
    <lineage>
        <taxon>Bacteria</taxon>
        <taxon>Bacillati</taxon>
        <taxon>Actinomycetota</taxon>
        <taxon>Actinomycetes</taxon>
        <taxon>Streptosporangiales</taxon>
        <taxon>Streptosporangiaceae</taxon>
        <taxon>Acrocarpospora</taxon>
    </lineage>
</organism>
<comment type="similarity">
    <text evidence="1">Belongs to the CDPS family.</text>
</comment>
<protein>
    <recommendedName>
        <fullName evidence="3">Cyclodipeptide synthase</fullName>
    </recommendedName>
</protein>
<evidence type="ECO:0000256" key="2">
    <source>
        <dbReference type="ARBA" id="ARBA00022679"/>
    </source>
</evidence>
<dbReference type="Gene3D" id="3.40.50.11710">
    <property type="entry name" value="Cyclodipeptide synthase"/>
    <property type="match status" value="1"/>
</dbReference>